<evidence type="ECO:0000256" key="4">
    <source>
        <dbReference type="SAM" id="MobiDB-lite"/>
    </source>
</evidence>
<keyword evidence="7" id="KW-1185">Reference proteome</keyword>
<dbReference type="InterPro" id="IPR045058">
    <property type="entry name" value="GIMA/IAN/Toc"/>
</dbReference>
<feature type="compositionally biased region" description="Low complexity" evidence="4">
    <location>
        <begin position="292"/>
        <end position="320"/>
    </location>
</feature>
<evidence type="ECO:0000256" key="1">
    <source>
        <dbReference type="ARBA" id="ARBA00008535"/>
    </source>
</evidence>
<protein>
    <recommendedName>
        <fullName evidence="5">AIG1-type G domain-containing protein</fullName>
    </recommendedName>
</protein>
<keyword evidence="2" id="KW-0547">Nucleotide-binding</keyword>
<dbReference type="CDD" id="cd01852">
    <property type="entry name" value="AIG1"/>
    <property type="match status" value="1"/>
</dbReference>
<evidence type="ECO:0000313" key="6">
    <source>
        <dbReference type="EMBL" id="GKV27114.1"/>
    </source>
</evidence>
<dbReference type="SUPFAM" id="SSF52540">
    <property type="entry name" value="P-loop containing nucleoside triphosphate hydrolases"/>
    <property type="match status" value="1"/>
</dbReference>
<dbReference type="Gene3D" id="3.40.50.300">
    <property type="entry name" value="P-loop containing nucleotide triphosphate hydrolases"/>
    <property type="match status" value="1"/>
</dbReference>
<organism evidence="6 7">
    <name type="scientific">Rubroshorea leprosula</name>
    <dbReference type="NCBI Taxonomy" id="152421"/>
    <lineage>
        <taxon>Eukaryota</taxon>
        <taxon>Viridiplantae</taxon>
        <taxon>Streptophyta</taxon>
        <taxon>Embryophyta</taxon>
        <taxon>Tracheophyta</taxon>
        <taxon>Spermatophyta</taxon>
        <taxon>Magnoliopsida</taxon>
        <taxon>eudicotyledons</taxon>
        <taxon>Gunneridae</taxon>
        <taxon>Pentapetalae</taxon>
        <taxon>rosids</taxon>
        <taxon>malvids</taxon>
        <taxon>Malvales</taxon>
        <taxon>Dipterocarpaceae</taxon>
        <taxon>Rubroshorea</taxon>
    </lineage>
</organism>
<dbReference type="PANTHER" id="PTHR10903">
    <property type="entry name" value="GTPASE, IMAP FAMILY MEMBER-RELATED"/>
    <property type="match status" value="1"/>
</dbReference>
<keyword evidence="3" id="KW-0342">GTP-binding</keyword>
<proteinExistence type="inferred from homology"/>
<dbReference type="FunFam" id="3.40.50.300:FF:000840">
    <property type="entry name" value="Immune-associated nucleotide-binding protein 9"/>
    <property type="match status" value="1"/>
</dbReference>
<dbReference type="Proteomes" id="UP001054252">
    <property type="component" value="Unassembled WGS sequence"/>
</dbReference>
<comment type="similarity">
    <text evidence="1">Belongs to the TRAFAC class TrmE-Era-EngA-EngB-Septin-like GTPase superfamily. AIG1/Toc34/Toc159-like paraseptin GTPase family. IAN subfamily.</text>
</comment>
<feature type="region of interest" description="Disordered" evidence="4">
    <location>
        <begin position="269"/>
        <end position="320"/>
    </location>
</feature>
<dbReference type="InterPro" id="IPR027417">
    <property type="entry name" value="P-loop_NTPase"/>
</dbReference>
<evidence type="ECO:0000259" key="5">
    <source>
        <dbReference type="PROSITE" id="PS51720"/>
    </source>
</evidence>
<evidence type="ECO:0000256" key="3">
    <source>
        <dbReference type="ARBA" id="ARBA00023134"/>
    </source>
</evidence>
<dbReference type="GO" id="GO:0005525">
    <property type="term" value="F:GTP binding"/>
    <property type="evidence" value="ECO:0007669"/>
    <property type="project" value="UniProtKB-KW"/>
</dbReference>
<dbReference type="Pfam" id="PF04548">
    <property type="entry name" value="AIG1"/>
    <property type="match status" value="1"/>
</dbReference>
<feature type="domain" description="AIG1-type G" evidence="5">
    <location>
        <begin position="15"/>
        <end position="219"/>
    </location>
</feature>
<accession>A0AAV5KR43</accession>
<comment type="caution">
    <text evidence="6">The sequence shown here is derived from an EMBL/GenBank/DDBJ whole genome shotgun (WGS) entry which is preliminary data.</text>
</comment>
<dbReference type="PANTHER" id="PTHR10903:SF184">
    <property type="entry name" value="GTP-BINDING PROTEIN A"/>
    <property type="match status" value="1"/>
</dbReference>
<dbReference type="AlphaFoldDB" id="A0AAV5KR43"/>
<evidence type="ECO:0000313" key="7">
    <source>
        <dbReference type="Proteomes" id="UP001054252"/>
    </source>
</evidence>
<dbReference type="InterPro" id="IPR006703">
    <property type="entry name" value="G_AIG1"/>
</dbReference>
<name>A0AAV5KR43_9ROSI</name>
<reference evidence="6 7" key="1">
    <citation type="journal article" date="2021" name="Commun. Biol.">
        <title>The genome of Shorea leprosula (Dipterocarpaceae) highlights the ecological relevance of drought in aseasonal tropical rainforests.</title>
        <authorList>
            <person name="Ng K.K.S."/>
            <person name="Kobayashi M.J."/>
            <person name="Fawcett J.A."/>
            <person name="Hatakeyama M."/>
            <person name="Paape T."/>
            <person name="Ng C.H."/>
            <person name="Ang C.C."/>
            <person name="Tnah L.H."/>
            <person name="Lee C.T."/>
            <person name="Nishiyama T."/>
            <person name="Sese J."/>
            <person name="O'Brien M.J."/>
            <person name="Copetti D."/>
            <person name="Mohd Noor M.I."/>
            <person name="Ong R.C."/>
            <person name="Putra M."/>
            <person name="Sireger I.Z."/>
            <person name="Indrioko S."/>
            <person name="Kosugi Y."/>
            <person name="Izuno A."/>
            <person name="Isagi Y."/>
            <person name="Lee S.L."/>
            <person name="Shimizu K.K."/>
        </authorList>
    </citation>
    <scope>NUCLEOTIDE SEQUENCE [LARGE SCALE GENOMIC DNA]</scope>
    <source>
        <strain evidence="6">214</strain>
    </source>
</reference>
<sequence>MEGRSAMSDNRELTYPSWTFVLVGRTGNGKSATGNSILGRKAFISRSAPGGVTRSCQLERTVLKDGQIINVIDTPGMFDFSSGLELMKQCIDYAKDGIHAILVVFSIRNRFSQEEEAAFRNLLDFFGNDIMDHAIVVFTGGDELEENDETLEIYLGRDCPQPLKAMLELCKNRCVLFNNKTTDKAKKTEQLQQLLSLVNTVLSENGGRPYSTDRLYKKGLAESMLKEITGKHEQELAMEKEARQHAEQRAQSLATVEIPKLTTELEKVKSKNKELNDELAALRKPAGGSSGSSGKSGSSGSSGKSGSSGSSGKSGSCTIQ</sequence>
<evidence type="ECO:0000256" key="2">
    <source>
        <dbReference type="ARBA" id="ARBA00022741"/>
    </source>
</evidence>
<dbReference type="PROSITE" id="PS51720">
    <property type="entry name" value="G_AIG1"/>
    <property type="match status" value="1"/>
</dbReference>
<dbReference type="EMBL" id="BPVZ01000074">
    <property type="protein sequence ID" value="GKV27114.1"/>
    <property type="molecule type" value="Genomic_DNA"/>
</dbReference>
<gene>
    <name evidence="6" type="ORF">SLEP1_g36319</name>
</gene>